<proteinExistence type="predicted"/>
<reference evidence="1 2" key="1">
    <citation type="journal article" date="2019" name="Int. J. Syst. Evol. Microbiol.">
        <title>The Global Catalogue of Microorganisms (GCM) 10K type strain sequencing project: providing services to taxonomists for standard genome sequencing and annotation.</title>
        <authorList>
            <consortium name="The Broad Institute Genomics Platform"/>
            <consortium name="The Broad Institute Genome Sequencing Center for Infectious Disease"/>
            <person name="Wu L."/>
            <person name="Ma J."/>
        </authorList>
    </citation>
    <scope>NUCLEOTIDE SEQUENCE [LARGE SCALE GENOMIC DNA]</scope>
    <source>
        <strain evidence="1 2">JCM 19585</strain>
    </source>
</reference>
<dbReference type="AlphaFoldDB" id="A0A830EZE5"/>
<dbReference type="Proteomes" id="UP000628840">
    <property type="component" value="Unassembled WGS sequence"/>
</dbReference>
<gene>
    <name evidence="1" type="ORF">GCM10009037_30940</name>
</gene>
<protein>
    <submittedName>
        <fullName evidence="1">Uncharacterized protein</fullName>
    </submittedName>
</protein>
<evidence type="ECO:0000313" key="2">
    <source>
        <dbReference type="Proteomes" id="UP000628840"/>
    </source>
</evidence>
<keyword evidence="2" id="KW-1185">Reference proteome</keyword>
<organism evidence="1 2">
    <name type="scientific">Halarchaeum grantii</name>
    <dbReference type="NCBI Taxonomy" id="1193105"/>
    <lineage>
        <taxon>Archaea</taxon>
        <taxon>Methanobacteriati</taxon>
        <taxon>Methanobacteriota</taxon>
        <taxon>Stenosarchaea group</taxon>
        <taxon>Halobacteria</taxon>
        <taxon>Halobacteriales</taxon>
        <taxon>Halobacteriaceae</taxon>
    </lineage>
</organism>
<evidence type="ECO:0000313" key="1">
    <source>
        <dbReference type="EMBL" id="GGL45317.1"/>
    </source>
</evidence>
<sequence>MALSKPTMSGIFDDGAIAQTTHAEGEIRYVGSREYGQVLVTKHPEGERLTPERSLTIARHSPGGFAVGYRGSGPAQLALAILLDYTDNASLARDHYQTFTDEVISQLEYGADGTWTITDADIEQALPDDVALPA</sequence>
<dbReference type="Pfam" id="PF19663">
    <property type="entry name" value="DUF6166"/>
    <property type="match status" value="1"/>
</dbReference>
<dbReference type="InterPro" id="IPR046164">
    <property type="entry name" value="DUF6166"/>
</dbReference>
<dbReference type="EMBL" id="BMPF01000009">
    <property type="protein sequence ID" value="GGL45317.1"/>
    <property type="molecule type" value="Genomic_DNA"/>
</dbReference>
<name>A0A830EZE5_9EURY</name>
<accession>A0A830EZE5</accession>
<comment type="caution">
    <text evidence="1">The sequence shown here is derived from an EMBL/GenBank/DDBJ whole genome shotgun (WGS) entry which is preliminary data.</text>
</comment>